<accession>A0AAE1CP15</accession>
<keyword evidence="2" id="KW-1185">Reference proteome</keyword>
<organism evidence="1 2">
    <name type="scientific">Elysia crispata</name>
    <name type="common">lettuce slug</name>
    <dbReference type="NCBI Taxonomy" id="231223"/>
    <lineage>
        <taxon>Eukaryota</taxon>
        <taxon>Metazoa</taxon>
        <taxon>Spiralia</taxon>
        <taxon>Lophotrochozoa</taxon>
        <taxon>Mollusca</taxon>
        <taxon>Gastropoda</taxon>
        <taxon>Heterobranchia</taxon>
        <taxon>Euthyneura</taxon>
        <taxon>Panpulmonata</taxon>
        <taxon>Sacoglossa</taxon>
        <taxon>Placobranchoidea</taxon>
        <taxon>Plakobranchidae</taxon>
        <taxon>Elysia</taxon>
    </lineage>
</organism>
<comment type="caution">
    <text evidence="1">The sequence shown here is derived from an EMBL/GenBank/DDBJ whole genome shotgun (WGS) entry which is preliminary data.</text>
</comment>
<evidence type="ECO:0000313" key="1">
    <source>
        <dbReference type="EMBL" id="KAK3723065.1"/>
    </source>
</evidence>
<sequence length="102" mass="11488">MEGKQVQVCTLLITSTFGLGNWRFHSPPLITRGTLPSYRLVSSLSAVVWNVDLSIHHCSKDFRQKVNCGGGKIVLLTFCNYAMPQRFPRETDQQVSCLRTDS</sequence>
<proteinExistence type="predicted"/>
<evidence type="ECO:0000313" key="2">
    <source>
        <dbReference type="Proteomes" id="UP001283361"/>
    </source>
</evidence>
<dbReference type="Proteomes" id="UP001283361">
    <property type="component" value="Unassembled WGS sequence"/>
</dbReference>
<dbReference type="EMBL" id="JAWDGP010007367">
    <property type="protein sequence ID" value="KAK3723065.1"/>
    <property type="molecule type" value="Genomic_DNA"/>
</dbReference>
<dbReference type="AlphaFoldDB" id="A0AAE1CP15"/>
<name>A0AAE1CP15_9GAST</name>
<gene>
    <name evidence="1" type="ORF">RRG08_037259</name>
</gene>
<reference evidence="1" key="1">
    <citation type="journal article" date="2023" name="G3 (Bethesda)">
        <title>A reference genome for the long-term kleptoplast-retaining sea slug Elysia crispata morphotype clarki.</title>
        <authorList>
            <person name="Eastman K.E."/>
            <person name="Pendleton A.L."/>
            <person name="Shaikh M.A."/>
            <person name="Suttiyut T."/>
            <person name="Ogas R."/>
            <person name="Tomko P."/>
            <person name="Gavelis G."/>
            <person name="Widhalm J.R."/>
            <person name="Wisecaver J.H."/>
        </authorList>
    </citation>
    <scope>NUCLEOTIDE SEQUENCE</scope>
    <source>
        <strain evidence="1">ECLA1</strain>
    </source>
</reference>
<protein>
    <submittedName>
        <fullName evidence="1">Uncharacterized protein</fullName>
    </submittedName>
</protein>